<dbReference type="RefSeq" id="XP_009494863.1">
    <property type="nucleotide sequence ID" value="XM_009496588.1"/>
</dbReference>
<organism evidence="3">
    <name type="scientific">Fonticula alba</name>
    <name type="common">Slime mold</name>
    <dbReference type="NCBI Taxonomy" id="691883"/>
    <lineage>
        <taxon>Eukaryota</taxon>
        <taxon>Rotosphaerida</taxon>
        <taxon>Fonticulaceae</taxon>
        <taxon>Fonticula</taxon>
    </lineage>
</organism>
<proteinExistence type="predicted"/>
<dbReference type="SUPFAM" id="SSF49562">
    <property type="entry name" value="C2 domain (Calcium/lipid-binding domain, CaLB)"/>
    <property type="match status" value="1"/>
</dbReference>
<protein>
    <recommendedName>
        <fullName evidence="2">C2 domain-containing protein</fullName>
    </recommendedName>
</protein>
<dbReference type="EMBL" id="KB932204">
    <property type="protein sequence ID" value="KCV70347.1"/>
    <property type="molecule type" value="Genomic_DNA"/>
</dbReference>
<feature type="region of interest" description="Disordered" evidence="1">
    <location>
        <begin position="115"/>
        <end position="142"/>
    </location>
</feature>
<name>A0A058Z9Y1_FONAL</name>
<dbReference type="SMART" id="SM00239">
    <property type="entry name" value="C2"/>
    <property type="match status" value="1"/>
</dbReference>
<dbReference type="Proteomes" id="UP000030693">
    <property type="component" value="Unassembled WGS sequence"/>
</dbReference>
<dbReference type="Pfam" id="PF00168">
    <property type="entry name" value="C2"/>
    <property type="match status" value="1"/>
</dbReference>
<reference evidence="3" key="1">
    <citation type="submission" date="2013-04" db="EMBL/GenBank/DDBJ databases">
        <title>The Genome Sequence of Fonticula alba ATCC 38817.</title>
        <authorList>
            <consortium name="The Broad Institute Genomics Platform"/>
            <person name="Russ C."/>
            <person name="Cuomo C."/>
            <person name="Burger G."/>
            <person name="Gray M.W."/>
            <person name="Holland P.W.H."/>
            <person name="King N."/>
            <person name="Lang F.B.F."/>
            <person name="Roger A.J."/>
            <person name="Ruiz-Trillo I."/>
            <person name="Brown M."/>
            <person name="Walker B."/>
            <person name="Young S."/>
            <person name="Zeng Q."/>
            <person name="Gargeya S."/>
            <person name="Fitzgerald M."/>
            <person name="Haas B."/>
            <person name="Abouelleil A."/>
            <person name="Allen A.W."/>
            <person name="Alvarado L."/>
            <person name="Arachchi H.M."/>
            <person name="Berlin A.M."/>
            <person name="Chapman S.B."/>
            <person name="Gainer-Dewar J."/>
            <person name="Goldberg J."/>
            <person name="Griggs A."/>
            <person name="Gujja S."/>
            <person name="Hansen M."/>
            <person name="Howarth C."/>
            <person name="Imamovic A."/>
            <person name="Ireland A."/>
            <person name="Larimer J."/>
            <person name="McCowan C."/>
            <person name="Murphy C."/>
            <person name="Pearson M."/>
            <person name="Poon T.W."/>
            <person name="Priest M."/>
            <person name="Roberts A."/>
            <person name="Saif S."/>
            <person name="Shea T."/>
            <person name="Sisk P."/>
            <person name="Sykes S."/>
            <person name="Wortman J."/>
            <person name="Nusbaum C."/>
            <person name="Birren B."/>
        </authorList>
    </citation>
    <scope>NUCLEOTIDE SEQUENCE [LARGE SCALE GENOMIC DNA]</scope>
    <source>
        <strain evidence="3">ATCC 38817</strain>
    </source>
</reference>
<evidence type="ECO:0000259" key="2">
    <source>
        <dbReference type="PROSITE" id="PS50004"/>
    </source>
</evidence>
<gene>
    <name evidence="3" type="ORF">H696_02674</name>
</gene>
<dbReference type="InterPro" id="IPR035892">
    <property type="entry name" value="C2_domain_sf"/>
</dbReference>
<dbReference type="InterPro" id="IPR000008">
    <property type="entry name" value="C2_dom"/>
</dbReference>
<dbReference type="CDD" id="cd00030">
    <property type="entry name" value="C2"/>
    <property type="match status" value="1"/>
</dbReference>
<dbReference type="Gene3D" id="2.60.40.150">
    <property type="entry name" value="C2 domain"/>
    <property type="match status" value="1"/>
</dbReference>
<dbReference type="GeneID" id="20527399"/>
<evidence type="ECO:0000256" key="1">
    <source>
        <dbReference type="SAM" id="MobiDB-lite"/>
    </source>
</evidence>
<evidence type="ECO:0000313" key="4">
    <source>
        <dbReference type="Proteomes" id="UP000030693"/>
    </source>
</evidence>
<keyword evidence="4" id="KW-1185">Reference proteome</keyword>
<dbReference type="OrthoDB" id="423283at2759"/>
<evidence type="ECO:0000313" key="3">
    <source>
        <dbReference type="EMBL" id="KCV70347.1"/>
    </source>
</evidence>
<dbReference type="PROSITE" id="PS50004">
    <property type="entry name" value="C2"/>
    <property type="match status" value="1"/>
</dbReference>
<feature type="domain" description="C2" evidence="2">
    <location>
        <begin position="1"/>
        <end position="105"/>
    </location>
</feature>
<accession>A0A058Z9Y1</accession>
<sequence length="142" mass="16043">MYFLDLTVVEIQDLPYKQESFFRSSYPDCYVKLSLDNKTQRFTTNICRHTTSPAWDETFQFHLSADHTVSLKVCTRSSIGPERCIGFASLSMRYLLNLHGDPRTTPGCVPVQLSHHRPAGGPGARLGEDTPRARFLPHNATT</sequence>
<dbReference type="AlphaFoldDB" id="A0A058Z9Y1"/>